<keyword evidence="6" id="KW-1185">Reference proteome</keyword>
<dbReference type="EMBL" id="JBAMIC010000004">
    <property type="protein sequence ID" value="KAK7106896.1"/>
    <property type="molecule type" value="Genomic_DNA"/>
</dbReference>
<dbReference type="Pfam" id="PF11894">
    <property type="entry name" value="Nup192"/>
    <property type="match status" value="1"/>
</dbReference>
<dbReference type="PANTHER" id="PTHR31344">
    <property type="entry name" value="NUCLEAR PORE COMPLEX PROTEIN NUP205"/>
    <property type="match status" value="1"/>
</dbReference>
<dbReference type="GO" id="GO:0017056">
    <property type="term" value="F:structural constituent of nuclear pore"/>
    <property type="evidence" value="ECO:0007669"/>
    <property type="project" value="TreeGrafter"/>
</dbReference>
<dbReference type="GO" id="GO:0006999">
    <property type="term" value="P:nuclear pore organization"/>
    <property type="evidence" value="ECO:0007669"/>
    <property type="project" value="TreeGrafter"/>
</dbReference>
<comment type="caution">
    <text evidence="5">The sequence shown here is derived from an EMBL/GenBank/DDBJ whole genome shotgun (WGS) entry which is preliminary data.</text>
</comment>
<evidence type="ECO:0000313" key="6">
    <source>
        <dbReference type="Proteomes" id="UP001374579"/>
    </source>
</evidence>
<keyword evidence="3" id="KW-0813">Transport</keyword>
<evidence type="ECO:0008006" key="7">
    <source>
        <dbReference type="Google" id="ProtNLM"/>
    </source>
</evidence>
<organism evidence="5 6">
    <name type="scientific">Littorina saxatilis</name>
    <dbReference type="NCBI Taxonomy" id="31220"/>
    <lineage>
        <taxon>Eukaryota</taxon>
        <taxon>Metazoa</taxon>
        <taxon>Spiralia</taxon>
        <taxon>Lophotrochozoa</taxon>
        <taxon>Mollusca</taxon>
        <taxon>Gastropoda</taxon>
        <taxon>Caenogastropoda</taxon>
        <taxon>Littorinimorpha</taxon>
        <taxon>Littorinoidea</taxon>
        <taxon>Littorinidae</taxon>
        <taxon>Littorina</taxon>
    </lineage>
</organism>
<evidence type="ECO:0000313" key="5">
    <source>
        <dbReference type="EMBL" id="KAK7106897.1"/>
    </source>
</evidence>
<reference evidence="5 6" key="1">
    <citation type="submission" date="2024-02" db="EMBL/GenBank/DDBJ databases">
        <title>Chromosome-scale genome assembly of the rough periwinkle Littorina saxatilis.</title>
        <authorList>
            <person name="De Jode A."/>
            <person name="Faria R."/>
            <person name="Formenti G."/>
            <person name="Sims Y."/>
            <person name="Smith T.P."/>
            <person name="Tracey A."/>
            <person name="Wood J.M.D."/>
            <person name="Zagrodzka Z.B."/>
            <person name="Johannesson K."/>
            <person name="Butlin R.K."/>
            <person name="Leder E.H."/>
        </authorList>
    </citation>
    <scope>NUCLEOTIDE SEQUENCE [LARGE SCALE GENOMIC DNA]</scope>
    <source>
        <strain evidence="5">Snail1</strain>
        <tissue evidence="5">Muscle</tissue>
    </source>
</reference>
<protein>
    <recommendedName>
        <fullName evidence="7">Nuclear pore complex protein Nup205</fullName>
    </recommendedName>
</protein>
<dbReference type="InterPro" id="IPR021827">
    <property type="entry name" value="Nup186/Nup192/Nup205"/>
</dbReference>
<evidence type="ECO:0000256" key="2">
    <source>
        <dbReference type="ARBA" id="ARBA00005892"/>
    </source>
</evidence>
<comment type="subcellular location">
    <subcellularLocation>
        <location evidence="1">Nucleus</location>
    </subcellularLocation>
</comment>
<dbReference type="PANTHER" id="PTHR31344:SF0">
    <property type="entry name" value="NUCLEAR PORE COMPLEX PROTEIN NUP205"/>
    <property type="match status" value="1"/>
</dbReference>
<dbReference type="EMBL" id="JBAMIC010000004">
    <property type="protein sequence ID" value="KAK7106897.1"/>
    <property type="molecule type" value="Genomic_DNA"/>
</dbReference>
<gene>
    <name evidence="5" type="ORF">V1264_014921</name>
</gene>
<sequence length="2030" mass="227481">MADTGGMAVNLVSGARLWAPFRALQDVVNAAIYRHEPGSIHDLELSLRKHKPDFISLLKTPPKNPMARQMVTKATTEGLQVQGMQTKQKFTQQFVSEALILSDLFEMDELAAVELLMAGENQLSNYPGLTRGLVAVILFYDGQRSVVCSLRTLLQAREGHTWTLGVSPELVHLVTQFTAQLLEDKLVHKILDLIQNMDVSKELDKLQKQRALGASRHRKQVSDLFKEIRQTLAECLFCLACQQPLNKADTQRLLAHLRSDNGLGADEGLDSVSLSLLMTLLACFDISPLEQEQVETDDLVPIATDGSYLTDIHNIVKNDPRWTTSGLQSVARFAWGLTLRKLSQCQNFNGGGDLLEDDEQLVDQAIDSDLFEFLVNSVISAHDFHNEEFYVRRMHGLVTDFILQMPLKVKELRNRGDETARIILAHQIEGYEPPPQRKDFQYMLELIGDLYRKDPLKLDLAMEYWCPLDPVAASESMYAYRPPPRQVALFKFVRLAGDLLPAPLFVPYVRMLQGLASSQQCAQHAFNLLKMNGVSSGGSASTVSWDHFFESLQHYYTGMRRETPGARDMSGAPFRQPPMRTITPQELEGLCSLLELSRTVAEHNEICRGALCENQQWSVVVTLFGLLGCSVPVKLKGELLLTLAAVSKTPMIAATVWQTLEASQILPTISSQQTGGIQVELEEIESRNEEYPMTRGFLKLLNVLTDIPIPPGLGSGLRAPGFDPYLEFLIHGVLLKLNTRAYKEAGEKWQVVTGVLEVVYKLLRDHEVTEDDFREDFVELPNGSMVGASKAPGFSLLVHMLNDSSLFKMVMRILDDGIAKFESYTTFPGRSGLERATLLCLQMLVAAAEKQQDVENIIRQTSSSLMITSMERLLLSINPKTRRPDYLVTVAKFVIFNSTLSHHALAAVKILFVVSQLAPIQSDLINLFTADAKTSKELLHGFVESLESDYPEETEEAVPDVIQSEDTWSLGQVQNATRQHIVRLLLQCVQAPPPNLAHWLLGFQIQKSISKTILQDPGVMGQSRTCLHAVLNILQQGVDSGAGPRCLHDTPRLAELAYQLIYKLCAIRDTSAPTLRYLRTTYDFLFQQLRHLPFEEADYRSSVVPHQSWLLKTVAIELRLTSLNRQRSHCQRLIRLLLGDDDDEQTQVLRPVGLEDAETLGWDAEQSRRTSAALGGKQLRSKLLSLLDTVTFAYQYPSELQLKFFNPKVITNVLSSHEVTDPEGVTYYDVRALRRLLIAELDSQQGPMMAGQRPLILEEIHRLLENVVERNNTREGLQRQRQNFEAWRQVTEILLTACPEDLLSGERRQTVIFELLQELLCKVAEEEALPESTAPVSGVVLTLMANLRQCFITDRIPLDEKKQPQSNTYISLLDRSAMLSGVPSLPSPWSQGASSKTMFLTSLQMVLKGLIEYILGSRSGLQRVRVNLYGALLFYLQIAQKPAAVEETESQGVERILSGKDTEYEQLCKENLSSISAFGESFMEVVCRDACDGHDIGRMLALSVLDAIMAEDRHQQWLSYLVSKGYLQHLVDSLPGDDSGLHAALVPAPSQLRPLYIFQTKMSMMTRLAQTAEGAGTLLRCGVMQKLAGCSALDLRPERDSQHSPMNEAGEDGFVPDPLARYRLLLSAALRLCLALLTALGMENKEAAAQVMLFVISHGDVFNVILRSRSPSLDLAAMRELSLTTAVIARANCQDDLAAEFLDTITAQVEFRSHRSRFHRQMLALLPRFCFSDKLNKQLKNLASQTAGEGKDSATDIALAYQEIASHITAFCRAVITESSPTYQYSRILFGPSLEEASARDLHNGEEVTTSVMLSMYKAPNLGVMVYQLRQCAAQFSAVFESHRQYQQKLAAIHELSSEDLKQLSEVSGMEKLSSQQRQAVARKRLQQMVTGKGKELQHLSYILENCLFIMWRHLEYYLLRCVPADQQPLAFQNIAHRQQQMRRLQDPGWTQQGGGDMEGVGPELEEAAQGVTRGDLDLLKKTAPTVISETLLKKVLDINQSYGKSHTHYSFTEAIVRRIRRLLRLHANS</sequence>
<comment type="similarity">
    <text evidence="2">Belongs to the NUP186/NUP192/NUP205 family.</text>
</comment>
<dbReference type="GO" id="GO:0044611">
    <property type="term" value="C:nuclear pore inner ring"/>
    <property type="evidence" value="ECO:0007669"/>
    <property type="project" value="TreeGrafter"/>
</dbReference>
<evidence type="ECO:0000256" key="3">
    <source>
        <dbReference type="ARBA" id="ARBA00022448"/>
    </source>
</evidence>
<accession>A0AAN9BJU3</accession>
<evidence type="ECO:0000256" key="4">
    <source>
        <dbReference type="ARBA" id="ARBA00023242"/>
    </source>
</evidence>
<name>A0AAN9BJU3_9CAEN</name>
<evidence type="ECO:0000256" key="1">
    <source>
        <dbReference type="ARBA" id="ARBA00004123"/>
    </source>
</evidence>
<keyword evidence="4" id="KW-0539">Nucleus</keyword>
<proteinExistence type="inferred from homology"/>
<dbReference type="Proteomes" id="UP001374579">
    <property type="component" value="Unassembled WGS sequence"/>
</dbReference>